<dbReference type="EMBL" id="CACSIO010000045">
    <property type="protein sequence ID" value="CAA0122986.1"/>
    <property type="molecule type" value="Genomic_DNA"/>
</dbReference>
<dbReference type="GO" id="GO:0015074">
    <property type="term" value="P:DNA integration"/>
    <property type="evidence" value="ECO:0007669"/>
    <property type="project" value="InterPro"/>
</dbReference>
<dbReference type="PANTHER" id="PTHR46889:SF4">
    <property type="entry name" value="TRANSPOSASE INSO FOR INSERTION SEQUENCE ELEMENT IS911B-RELATED"/>
    <property type="match status" value="1"/>
</dbReference>
<dbReference type="InterPro" id="IPR001584">
    <property type="entry name" value="Integrase_cat-core"/>
</dbReference>
<dbReference type="Gene3D" id="3.30.420.10">
    <property type="entry name" value="Ribonuclease H-like superfamily/Ribonuclease H"/>
    <property type="match status" value="1"/>
</dbReference>
<dbReference type="SUPFAM" id="SSF53098">
    <property type="entry name" value="Ribonuclease H-like"/>
    <property type="match status" value="1"/>
</dbReference>
<name>A0A5S9P3J1_9GAMM</name>
<organism evidence="2 4">
    <name type="scientific">BD1-7 clade bacterium</name>
    <dbReference type="NCBI Taxonomy" id="2029982"/>
    <lineage>
        <taxon>Bacteria</taxon>
        <taxon>Pseudomonadati</taxon>
        <taxon>Pseudomonadota</taxon>
        <taxon>Gammaproteobacteria</taxon>
        <taxon>Cellvibrionales</taxon>
        <taxon>Spongiibacteraceae</taxon>
        <taxon>BD1-7 clade</taxon>
    </lineage>
</organism>
<evidence type="ECO:0000313" key="3">
    <source>
        <dbReference type="EMBL" id="CAA0122986.1"/>
    </source>
</evidence>
<dbReference type="InterPro" id="IPR050900">
    <property type="entry name" value="Transposase_IS3/IS150/IS904"/>
</dbReference>
<dbReference type="NCBIfam" id="NF033516">
    <property type="entry name" value="transpos_IS3"/>
    <property type="match status" value="1"/>
</dbReference>
<dbReference type="Proteomes" id="UP000441399">
    <property type="component" value="Unassembled WGS sequence"/>
</dbReference>
<dbReference type="PANTHER" id="PTHR46889">
    <property type="entry name" value="TRANSPOSASE INSF FOR INSERTION SEQUENCE IS3B-RELATED"/>
    <property type="match status" value="1"/>
</dbReference>
<dbReference type="InterPro" id="IPR012337">
    <property type="entry name" value="RNaseH-like_sf"/>
</dbReference>
<dbReference type="Pfam" id="PF13333">
    <property type="entry name" value="rve_2"/>
    <property type="match status" value="1"/>
</dbReference>
<dbReference type="PROSITE" id="PS50994">
    <property type="entry name" value="INTEGRASE"/>
    <property type="match status" value="1"/>
</dbReference>
<evidence type="ECO:0000259" key="1">
    <source>
        <dbReference type="PROSITE" id="PS50994"/>
    </source>
</evidence>
<dbReference type="Pfam" id="PF00665">
    <property type="entry name" value="rve"/>
    <property type="match status" value="1"/>
</dbReference>
<accession>A0A5S9P3J1</accession>
<proteinExistence type="predicted"/>
<feature type="domain" description="Integrase catalytic" evidence="1">
    <location>
        <begin position="49"/>
        <end position="210"/>
    </location>
</feature>
<evidence type="ECO:0000313" key="4">
    <source>
        <dbReference type="Proteomes" id="UP000441399"/>
    </source>
</evidence>
<protein>
    <recommendedName>
        <fullName evidence="1">Integrase catalytic domain-containing protein</fullName>
    </recommendedName>
</protein>
<dbReference type="AlphaFoldDB" id="A0A5S9P3J1"/>
<dbReference type="InterPro" id="IPR036397">
    <property type="entry name" value="RNaseH_sf"/>
</dbReference>
<evidence type="ECO:0000313" key="2">
    <source>
        <dbReference type="EMBL" id="CAA0097930.1"/>
    </source>
</evidence>
<gene>
    <name evidence="3" type="ORF">OPDIPICF_02744</name>
    <name evidence="2" type="ORF">OPDIPICF_04164</name>
</gene>
<keyword evidence="4" id="KW-1185">Reference proteome</keyword>
<dbReference type="InterPro" id="IPR048020">
    <property type="entry name" value="Transpos_IS3"/>
</dbReference>
<dbReference type="GO" id="GO:0003676">
    <property type="term" value="F:nucleic acid binding"/>
    <property type="evidence" value="ECO:0007669"/>
    <property type="project" value="InterPro"/>
</dbReference>
<sequence>MGIACSLNYVAKLMQKARIKARNGKAFRYGSSSLAMNNVDDNLLKWNFDAERPNPKWTSDITCIWVKNRWLCHSTVMDLSRKIVSWALDTQMTVELVKMSLTIALQRRPIQPGFILHSDRGVQYRATEYQDLIRRHGGQISMSRKGNCWDNAPMESIYGRLKVECVYVQEYRSIEEAKSSIFEYIEMFYNRARKHSALGDVSPDAFEQNS</sequence>
<reference evidence="2 4" key="1">
    <citation type="submission" date="2019-11" db="EMBL/GenBank/DDBJ databases">
        <authorList>
            <person name="Holert J."/>
        </authorList>
    </citation>
    <scope>NUCLEOTIDE SEQUENCE [LARGE SCALE GENOMIC DNA]</scope>
    <source>
        <strain evidence="2">SB11_3</strain>
    </source>
</reference>
<dbReference type="EMBL" id="CACSIO010000004">
    <property type="protein sequence ID" value="CAA0097930.1"/>
    <property type="molecule type" value="Genomic_DNA"/>
</dbReference>